<keyword evidence="14" id="KW-0961">Cell wall biogenesis/degradation</keyword>
<evidence type="ECO:0000256" key="4">
    <source>
        <dbReference type="ARBA" id="ARBA00021581"/>
    </source>
</evidence>
<evidence type="ECO:0000256" key="7">
    <source>
        <dbReference type="ARBA" id="ARBA00022801"/>
    </source>
</evidence>
<evidence type="ECO:0000256" key="6">
    <source>
        <dbReference type="ARBA" id="ARBA00022692"/>
    </source>
</evidence>
<keyword evidence="6 14" id="KW-0812">Transmembrane</keyword>
<protein>
    <recommendedName>
        <fullName evidence="4 14">Undecaprenyl-diphosphatase</fullName>
        <ecNumber evidence="3 14">3.6.1.27</ecNumber>
    </recommendedName>
    <alternativeName>
        <fullName evidence="12 14">Bacitracin resistance protein</fullName>
    </alternativeName>
    <alternativeName>
        <fullName evidence="11 14">Undecaprenyl pyrophosphate phosphatase</fullName>
    </alternativeName>
</protein>
<sequence>MRRNLPILSFPTLALACLFTLTTRAHARAETPEHSEVAAPLAPLTPGQAIVLGLVEGVTEFLPVSSTGHLILTNQFLALDSEEALRDAAGSPLWHKPPNPDAPEGEPLTIKVAADTYTVVIQVGAILAVLSLYWPSCLKLLRGLLGRDREGLLLLRNLVLAFVPVALVGLLASDFIEAYLFSVAAVIGGLVGGAVLMLAVEAWRRKKTPSAAHPTDADKQPAQLTPTESLKVGLIQCLALWPGASRSMLTIVGGYWAGLSPARAAEFSFLVGLPVLAGAAILKGWRSGPEMIAVFGAPSVLLGMAVAAISAALAVKFLIKILTRSGLAPFALYRLVLAAAVAVVVYL</sequence>
<dbReference type="GO" id="GO:0046677">
    <property type="term" value="P:response to antibiotic"/>
    <property type="evidence" value="ECO:0007669"/>
    <property type="project" value="UniProtKB-UniRule"/>
</dbReference>
<evidence type="ECO:0000313" key="16">
    <source>
        <dbReference type="EMBL" id="KXU37390.1"/>
    </source>
</evidence>
<feature type="transmembrane region" description="Helical" evidence="14">
    <location>
        <begin position="178"/>
        <end position="200"/>
    </location>
</feature>
<dbReference type="PROSITE" id="PS51257">
    <property type="entry name" value="PROKAR_LIPOPROTEIN"/>
    <property type="match status" value="1"/>
</dbReference>
<feature type="signal peptide" evidence="15">
    <location>
        <begin position="1"/>
        <end position="27"/>
    </location>
</feature>
<comment type="similarity">
    <text evidence="2 14">Belongs to the UppP family.</text>
</comment>
<feature type="transmembrane region" description="Helical" evidence="14">
    <location>
        <begin position="119"/>
        <end position="141"/>
    </location>
</feature>
<dbReference type="EMBL" id="LSZP01000009">
    <property type="protein sequence ID" value="KXU37390.1"/>
    <property type="molecule type" value="Genomic_DNA"/>
</dbReference>
<dbReference type="Pfam" id="PF02673">
    <property type="entry name" value="BacA"/>
    <property type="match status" value="1"/>
</dbReference>
<keyword evidence="8 14" id="KW-1133">Transmembrane helix</keyword>
<evidence type="ECO:0000256" key="12">
    <source>
        <dbReference type="ARBA" id="ARBA00032932"/>
    </source>
</evidence>
<reference evidence="16 17" key="1">
    <citation type="submission" date="2016-02" db="EMBL/GenBank/DDBJ databases">
        <authorList>
            <person name="Wen L."/>
            <person name="He K."/>
            <person name="Yang H."/>
        </authorList>
    </citation>
    <scope>NUCLEOTIDE SEQUENCE [LARGE SCALE GENOMIC DNA]</scope>
    <source>
        <strain evidence="16 17">CV41</strain>
    </source>
</reference>
<dbReference type="PANTHER" id="PTHR30622">
    <property type="entry name" value="UNDECAPRENYL-DIPHOSPHATASE"/>
    <property type="match status" value="1"/>
</dbReference>
<keyword evidence="7 14" id="KW-0378">Hydrolase</keyword>
<comment type="miscellaneous">
    <text evidence="14">Bacitracin is thought to be involved in the inhibition of peptidoglycan synthesis by sequestering undecaprenyl diphosphate, thereby reducing the pool of lipid carrier available.</text>
</comment>
<evidence type="ECO:0000313" key="17">
    <source>
        <dbReference type="Proteomes" id="UP000071392"/>
    </source>
</evidence>
<dbReference type="GO" id="GO:0050380">
    <property type="term" value="F:undecaprenyl-diphosphatase activity"/>
    <property type="evidence" value="ECO:0007669"/>
    <property type="project" value="UniProtKB-UniRule"/>
</dbReference>
<organism evidence="16 17">
    <name type="scientific">Cephaloticoccus capnophilus</name>
    <dbReference type="NCBI Taxonomy" id="1548208"/>
    <lineage>
        <taxon>Bacteria</taxon>
        <taxon>Pseudomonadati</taxon>
        <taxon>Verrucomicrobiota</taxon>
        <taxon>Opitutia</taxon>
        <taxon>Opitutales</taxon>
        <taxon>Opitutaceae</taxon>
        <taxon>Cephaloticoccus</taxon>
    </lineage>
</organism>
<dbReference type="PANTHER" id="PTHR30622:SF3">
    <property type="entry name" value="UNDECAPRENYL-DIPHOSPHATASE"/>
    <property type="match status" value="1"/>
</dbReference>
<keyword evidence="5 14" id="KW-1003">Cell membrane</keyword>
<dbReference type="GO" id="GO:0005886">
    <property type="term" value="C:plasma membrane"/>
    <property type="evidence" value="ECO:0007669"/>
    <property type="project" value="UniProtKB-SubCell"/>
</dbReference>
<evidence type="ECO:0000256" key="2">
    <source>
        <dbReference type="ARBA" id="ARBA00010621"/>
    </source>
</evidence>
<feature type="transmembrane region" description="Helical" evidence="14">
    <location>
        <begin position="327"/>
        <end position="346"/>
    </location>
</feature>
<evidence type="ECO:0000256" key="9">
    <source>
        <dbReference type="ARBA" id="ARBA00023136"/>
    </source>
</evidence>
<comment type="catalytic activity">
    <reaction evidence="13 14">
        <text>di-trans,octa-cis-undecaprenyl diphosphate + H2O = di-trans,octa-cis-undecaprenyl phosphate + phosphate + H(+)</text>
        <dbReference type="Rhea" id="RHEA:28094"/>
        <dbReference type="ChEBI" id="CHEBI:15377"/>
        <dbReference type="ChEBI" id="CHEBI:15378"/>
        <dbReference type="ChEBI" id="CHEBI:43474"/>
        <dbReference type="ChEBI" id="CHEBI:58405"/>
        <dbReference type="ChEBI" id="CHEBI:60392"/>
        <dbReference type="EC" id="3.6.1.27"/>
    </reaction>
</comment>
<accession>A0A139SSD1</accession>
<dbReference type="GO" id="GO:0009252">
    <property type="term" value="P:peptidoglycan biosynthetic process"/>
    <property type="evidence" value="ECO:0007669"/>
    <property type="project" value="UniProtKB-KW"/>
</dbReference>
<proteinExistence type="inferred from homology"/>
<keyword evidence="9 14" id="KW-0472">Membrane</keyword>
<keyword evidence="14" id="KW-0133">Cell shape</keyword>
<feature type="transmembrane region" description="Helical" evidence="14">
    <location>
        <begin position="291"/>
        <end position="315"/>
    </location>
</feature>
<evidence type="ECO:0000256" key="14">
    <source>
        <dbReference type="HAMAP-Rule" id="MF_01006"/>
    </source>
</evidence>
<keyword evidence="17" id="KW-1185">Reference proteome</keyword>
<keyword evidence="10 14" id="KW-0046">Antibiotic resistance</keyword>
<comment type="caution">
    <text evidence="16">The sequence shown here is derived from an EMBL/GenBank/DDBJ whole genome shotgun (WGS) entry which is preliminary data.</text>
</comment>
<keyword evidence="15" id="KW-0732">Signal</keyword>
<evidence type="ECO:0000256" key="10">
    <source>
        <dbReference type="ARBA" id="ARBA00023251"/>
    </source>
</evidence>
<evidence type="ECO:0000256" key="3">
    <source>
        <dbReference type="ARBA" id="ARBA00012374"/>
    </source>
</evidence>
<evidence type="ECO:0000256" key="15">
    <source>
        <dbReference type="SAM" id="SignalP"/>
    </source>
</evidence>
<name>A0A139SSD1_9BACT</name>
<keyword evidence="14" id="KW-0573">Peptidoglycan synthesis</keyword>
<comment type="subcellular location">
    <subcellularLocation>
        <location evidence="1 14">Cell membrane</location>
        <topology evidence="1 14">Multi-pass membrane protein</topology>
    </subcellularLocation>
</comment>
<evidence type="ECO:0000256" key="8">
    <source>
        <dbReference type="ARBA" id="ARBA00022989"/>
    </source>
</evidence>
<dbReference type="AlphaFoldDB" id="A0A139SSD1"/>
<evidence type="ECO:0000256" key="11">
    <source>
        <dbReference type="ARBA" id="ARBA00032707"/>
    </source>
</evidence>
<dbReference type="GO" id="GO:0008360">
    <property type="term" value="P:regulation of cell shape"/>
    <property type="evidence" value="ECO:0007669"/>
    <property type="project" value="UniProtKB-KW"/>
</dbReference>
<comment type="function">
    <text evidence="14">Catalyzes the dephosphorylation of undecaprenyl diphosphate (UPP). Confers resistance to bacitracin.</text>
</comment>
<evidence type="ECO:0000256" key="13">
    <source>
        <dbReference type="ARBA" id="ARBA00047594"/>
    </source>
</evidence>
<dbReference type="InterPro" id="IPR003824">
    <property type="entry name" value="UppP"/>
</dbReference>
<dbReference type="GO" id="GO:0071555">
    <property type="term" value="P:cell wall organization"/>
    <property type="evidence" value="ECO:0007669"/>
    <property type="project" value="UniProtKB-KW"/>
</dbReference>
<dbReference type="STRING" id="1548208.AXK12_01970"/>
<feature type="transmembrane region" description="Helical" evidence="14">
    <location>
        <begin position="267"/>
        <end position="285"/>
    </location>
</feature>
<dbReference type="RefSeq" id="WP_197456946.1">
    <property type="nucleotide sequence ID" value="NZ_LSZP01000009.1"/>
</dbReference>
<feature type="chain" id="PRO_5007299358" description="Undecaprenyl-diphosphatase" evidence="15">
    <location>
        <begin position="28"/>
        <end position="347"/>
    </location>
</feature>
<dbReference type="EC" id="3.6.1.27" evidence="3 14"/>
<dbReference type="HAMAP" id="MF_01006">
    <property type="entry name" value="Undec_diphosphatase"/>
    <property type="match status" value="1"/>
</dbReference>
<feature type="transmembrane region" description="Helical" evidence="14">
    <location>
        <begin position="153"/>
        <end position="172"/>
    </location>
</feature>
<evidence type="ECO:0000256" key="5">
    <source>
        <dbReference type="ARBA" id="ARBA00022475"/>
    </source>
</evidence>
<evidence type="ECO:0000256" key="1">
    <source>
        <dbReference type="ARBA" id="ARBA00004651"/>
    </source>
</evidence>
<gene>
    <name evidence="14" type="primary">uppP</name>
    <name evidence="16" type="ORF">AXK12_01970</name>
</gene>
<dbReference type="Proteomes" id="UP000071392">
    <property type="component" value="Unassembled WGS sequence"/>
</dbReference>